<comment type="caution">
    <text evidence="2">The sequence shown here is derived from an EMBL/GenBank/DDBJ whole genome shotgun (WGS) entry which is preliminary data.</text>
</comment>
<dbReference type="OrthoDB" id="115435at2759"/>
<evidence type="ECO:0000313" key="2">
    <source>
        <dbReference type="EMBL" id="GBM91059.1"/>
    </source>
</evidence>
<dbReference type="Proteomes" id="UP000499080">
    <property type="component" value="Unassembled WGS sequence"/>
</dbReference>
<sequence>MTSKSSIVKEPLTEMQMPSLEDPVKRAVNIARLKRKNSEWKQTFPQVLTTEDPWSSSEAQKAQLEDPAIRPILGKKLNSDVIKLG</sequence>
<keyword evidence="3" id="KW-1185">Reference proteome</keyword>
<feature type="region of interest" description="Disordered" evidence="1">
    <location>
        <begin position="1"/>
        <end position="20"/>
    </location>
</feature>
<reference evidence="2 3" key="1">
    <citation type="journal article" date="2019" name="Sci. Rep.">
        <title>Orb-weaving spider Araneus ventricosus genome elucidates the spidroin gene catalogue.</title>
        <authorList>
            <person name="Kono N."/>
            <person name="Nakamura H."/>
            <person name="Ohtoshi R."/>
            <person name="Moran D.A.P."/>
            <person name="Shinohara A."/>
            <person name="Yoshida Y."/>
            <person name="Fujiwara M."/>
            <person name="Mori M."/>
            <person name="Tomita M."/>
            <person name="Arakawa K."/>
        </authorList>
    </citation>
    <scope>NUCLEOTIDE SEQUENCE [LARGE SCALE GENOMIC DNA]</scope>
</reference>
<dbReference type="AlphaFoldDB" id="A0A4Y2JNP4"/>
<protein>
    <submittedName>
        <fullName evidence="2">Uncharacterized protein</fullName>
    </submittedName>
</protein>
<dbReference type="EMBL" id="BGPR01190919">
    <property type="protein sequence ID" value="GBM91059.1"/>
    <property type="molecule type" value="Genomic_DNA"/>
</dbReference>
<accession>A0A4Y2JNP4</accession>
<proteinExistence type="predicted"/>
<organism evidence="2 3">
    <name type="scientific">Araneus ventricosus</name>
    <name type="common">Orbweaver spider</name>
    <name type="synonym">Epeira ventricosa</name>
    <dbReference type="NCBI Taxonomy" id="182803"/>
    <lineage>
        <taxon>Eukaryota</taxon>
        <taxon>Metazoa</taxon>
        <taxon>Ecdysozoa</taxon>
        <taxon>Arthropoda</taxon>
        <taxon>Chelicerata</taxon>
        <taxon>Arachnida</taxon>
        <taxon>Araneae</taxon>
        <taxon>Araneomorphae</taxon>
        <taxon>Entelegynae</taxon>
        <taxon>Araneoidea</taxon>
        <taxon>Araneidae</taxon>
        <taxon>Araneus</taxon>
    </lineage>
</organism>
<gene>
    <name evidence="2" type="ORF">AVEN_13601_1</name>
</gene>
<name>A0A4Y2JNP4_ARAVE</name>
<evidence type="ECO:0000313" key="3">
    <source>
        <dbReference type="Proteomes" id="UP000499080"/>
    </source>
</evidence>
<evidence type="ECO:0000256" key="1">
    <source>
        <dbReference type="SAM" id="MobiDB-lite"/>
    </source>
</evidence>